<feature type="domain" description="MacB-like periplasmic core" evidence="8">
    <location>
        <begin position="21"/>
        <end position="215"/>
    </location>
</feature>
<evidence type="ECO:0000256" key="6">
    <source>
        <dbReference type="SAM" id="Phobius"/>
    </source>
</evidence>
<organism evidence="9 10">
    <name type="scientific">Marichromatium bheemlicum</name>
    <dbReference type="NCBI Taxonomy" id="365339"/>
    <lineage>
        <taxon>Bacteria</taxon>
        <taxon>Pseudomonadati</taxon>
        <taxon>Pseudomonadota</taxon>
        <taxon>Gammaproteobacteria</taxon>
        <taxon>Chromatiales</taxon>
        <taxon>Chromatiaceae</taxon>
        <taxon>Marichromatium</taxon>
    </lineage>
</organism>
<feature type="transmembrane region" description="Helical" evidence="6">
    <location>
        <begin position="746"/>
        <end position="771"/>
    </location>
</feature>
<feature type="domain" description="ABC3 transporter permease C-terminal" evidence="7">
    <location>
        <begin position="251"/>
        <end position="373"/>
    </location>
</feature>
<evidence type="ECO:0000256" key="1">
    <source>
        <dbReference type="ARBA" id="ARBA00004651"/>
    </source>
</evidence>
<dbReference type="InterPro" id="IPR025857">
    <property type="entry name" value="MacB_PCD"/>
</dbReference>
<protein>
    <submittedName>
        <fullName evidence="9">ABC transporter permease</fullName>
    </submittedName>
</protein>
<accession>A0ABX1I8N3</accession>
<feature type="transmembrane region" description="Helical" evidence="6">
    <location>
        <begin position="450"/>
        <end position="468"/>
    </location>
</feature>
<keyword evidence="4 6" id="KW-1133">Transmembrane helix</keyword>
<feature type="domain" description="ABC3 transporter permease C-terminal" evidence="7">
    <location>
        <begin position="708"/>
        <end position="825"/>
    </location>
</feature>
<comment type="subcellular location">
    <subcellularLocation>
        <location evidence="1">Cell membrane</location>
        <topology evidence="1">Multi-pass membrane protein</topology>
    </subcellularLocation>
</comment>
<feature type="transmembrane region" description="Helical" evidence="6">
    <location>
        <begin position="475"/>
        <end position="495"/>
    </location>
</feature>
<name>A0ABX1I8N3_9GAMM</name>
<keyword evidence="2" id="KW-1003">Cell membrane</keyword>
<proteinExistence type="predicted"/>
<feature type="transmembrane region" description="Helical" evidence="6">
    <location>
        <begin position="705"/>
        <end position="725"/>
    </location>
</feature>
<feature type="transmembrane region" description="Helical" evidence="6">
    <location>
        <begin position="20"/>
        <end position="40"/>
    </location>
</feature>
<feature type="transmembrane region" description="Helical" evidence="6">
    <location>
        <begin position="389"/>
        <end position="410"/>
    </location>
</feature>
<reference evidence="9 10" key="1">
    <citation type="submission" date="2020-04" db="EMBL/GenBank/DDBJ databases">
        <title>Draft Whole-Genome sequence of Marichromatium bheemlicum DSM 18632, type strain.</title>
        <authorList>
            <person name="Kyndt J.A."/>
            <person name="Meyer T.E."/>
        </authorList>
    </citation>
    <scope>NUCLEOTIDE SEQUENCE [LARGE SCALE GENOMIC DNA]</scope>
    <source>
        <strain evidence="9 10">DSM 18632</strain>
    </source>
</reference>
<evidence type="ECO:0000256" key="3">
    <source>
        <dbReference type="ARBA" id="ARBA00022692"/>
    </source>
</evidence>
<dbReference type="EMBL" id="JAAXKX010000017">
    <property type="protein sequence ID" value="NKN33922.1"/>
    <property type="molecule type" value="Genomic_DNA"/>
</dbReference>
<feature type="transmembrane region" description="Helical" evidence="6">
    <location>
        <begin position="791"/>
        <end position="814"/>
    </location>
</feature>
<evidence type="ECO:0000259" key="7">
    <source>
        <dbReference type="Pfam" id="PF02687"/>
    </source>
</evidence>
<dbReference type="InterPro" id="IPR003838">
    <property type="entry name" value="ABC3_permease_C"/>
</dbReference>
<evidence type="ECO:0000259" key="8">
    <source>
        <dbReference type="Pfam" id="PF12704"/>
    </source>
</evidence>
<evidence type="ECO:0000313" key="10">
    <source>
        <dbReference type="Proteomes" id="UP000740754"/>
    </source>
</evidence>
<dbReference type="PANTHER" id="PTHR30287:SF2">
    <property type="entry name" value="BLL1001 PROTEIN"/>
    <property type="match status" value="1"/>
</dbReference>
<keyword evidence="3 6" id="KW-0812">Transmembrane</keyword>
<feature type="transmembrane region" description="Helical" evidence="6">
    <location>
        <begin position="422"/>
        <end position="444"/>
    </location>
</feature>
<keyword evidence="5 6" id="KW-0472">Membrane</keyword>
<gene>
    <name evidence="9" type="ORF">HF203_11895</name>
</gene>
<evidence type="ECO:0000256" key="5">
    <source>
        <dbReference type="ARBA" id="ARBA00023136"/>
    </source>
</evidence>
<sequence length="832" mass="87202">MSPILIHLGLRQLSRQPWQAGLTVLGIALGVAVVVAVGLANDSARRAITLSVEQLDGRASHRIEPRGAGEGITDATAARLLQRLGPYPATAVIEQPLRLEGEGFTLLGIDLLQADALRGAALATTPRPDPARLVTLLTEPGALLLGATDARRLGVAPGDRLRLRHGGQLYQAHLAGVLDQGLEGIALADLATAQTLAARPGRVDRIDLVLPPEAGAEIAATLPPELQLRATAGRGAALHEMTRAFRINLLAMSLIALLVGGFIVYSTQTFAVVRRRPQLGMLRALGATRARVAALILVETLGLALIGAVLGIGLGLLAGQGLVQLVARTIDDLYFRLEVTRLALDPETLLLGVAMALLVALGAALAPALEAAAVTPREAMRAQGLERRAHGWAGPLAGLGGVIALGGWLATLVPGTSLAQGFALLLLVVLGSVLCVPALLRVTATALAEVGTRLAAPLALVLAARAVAGSVARTGIAAAALTLAVATSVGIGVMIESFRHSVIDWLDHTLEGELYVTTDTRDAVLPAGLDDALGATGDLASVIRARRMAVTTGTGEATLLVRDRPAPDATGPMLLAQLDGDPWAAGRILVSEPYAHHHRLAPGDHIELATPVGWRRFNLGAIFRDYGSDRGLLMLDYREAHAYWDEIGFGSLALSLTPDGDPQRVRERVRTLAEAHDRTLLLTASGEIRTLTLEIFDRTFAITEVLRLLALAVAFVGVLSALLALQLERRRTHALLRATGMSRRSLTLTLLTQGSILGLTAGLLAIPLGLVMGELLIRIINVRAFGWSMALQIPASALLSGPLLAWGAALFAALPPALRAGREPPARGLRGD</sequence>
<feature type="transmembrane region" description="Helical" evidence="6">
    <location>
        <begin position="349"/>
        <end position="369"/>
    </location>
</feature>
<dbReference type="PANTHER" id="PTHR30287">
    <property type="entry name" value="MEMBRANE COMPONENT OF PREDICTED ABC SUPERFAMILY METABOLITE UPTAKE TRANSPORTER"/>
    <property type="match status" value="1"/>
</dbReference>
<feature type="transmembrane region" description="Helical" evidence="6">
    <location>
        <begin position="249"/>
        <end position="273"/>
    </location>
</feature>
<comment type="caution">
    <text evidence="9">The sequence shown here is derived from an EMBL/GenBank/DDBJ whole genome shotgun (WGS) entry which is preliminary data.</text>
</comment>
<dbReference type="Pfam" id="PF12704">
    <property type="entry name" value="MacB_PCD"/>
    <property type="match status" value="1"/>
</dbReference>
<evidence type="ECO:0000256" key="2">
    <source>
        <dbReference type="ARBA" id="ARBA00022475"/>
    </source>
</evidence>
<evidence type="ECO:0000256" key="4">
    <source>
        <dbReference type="ARBA" id="ARBA00022989"/>
    </source>
</evidence>
<dbReference type="Proteomes" id="UP000740754">
    <property type="component" value="Unassembled WGS sequence"/>
</dbReference>
<evidence type="ECO:0000313" key="9">
    <source>
        <dbReference type="EMBL" id="NKN33922.1"/>
    </source>
</evidence>
<keyword evidence="10" id="KW-1185">Reference proteome</keyword>
<dbReference type="Pfam" id="PF02687">
    <property type="entry name" value="FtsX"/>
    <property type="match status" value="2"/>
</dbReference>
<feature type="transmembrane region" description="Helical" evidence="6">
    <location>
        <begin position="293"/>
        <end position="318"/>
    </location>
</feature>
<dbReference type="InterPro" id="IPR038766">
    <property type="entry name" value="Membrane_comp_ABC_pdt"/>
</dbReference>
<dbReference type="RefSeq" id="WP_168669981.1">
    <property type="nucleotide sequence ID" value="NZ_JAAXKX010000017.1"/>
</dbReference>